<gene>
    <name evidence="1" type="ORF">GNLVRS02_ARAD1B05522g</name>
</gene>
<sequence>MAFDPFGKNIWATPEPRYTAPLAFSHQIEGRYRTFRERWGERLLTKKLTGLLNVCHSSLGSQYSQYSLLHTAQLVPPRSAILVRLNQFRPHNRSPYDRFRCTMFRHTHGLAPLVPAASQGQSTFSVLPTLAVLLMSGGPRG</sequence>
<organism evidence="1">
    <name type="scientific">Blastobotrys adeninivorans</name>
    <name type="common">Yeast</name>
    <name type="synonym">Arxula adeninivorans</name>
    <dbReference type="NCBI Taxonomy" id="409370"/>
    <lineage>
        <taxon>Eukaryota</taxon>
        <taxon>Fungi</taxon>
        <taxon>Dikarya</taxon>
        <taxon>Ascomycota</taxon>
        <taxon>Saccharomycotina</taxon>
        <taxon>Dipodascomycetes</taxon>
        <taxon>Dipodascales</taxon>
        <taxon>Trichomonascaceae</taxon>
        <taxon>Blastobotrys</taxon>
    </lineage>
</organism>
<name>A0A060T4S3_BLAAD</name>
<reference evidence="1" key="2">
    <citation type="submission" date="2014-06" db="EMBL/GenBank/DDBJ databases">
        <title>The complete genome of Blastobotrys (Arxula) adeninivorans LS3 - a yeast of biotechnological interest.</title>
        <authorList>
            <person name="Kunze G."/>
            <person name="Gaillardin C."/>
            <person name="Czernicka M."/>
            <person name="Durrens P."/>
            <person name="Martin T."/>
            <person name="Boer E."/>
            <person name="Gabaldon T."/>
            <person name="Cruz J."/>
            <person name="Talla E."/>
            <person name="Marck C."/>
            <person name="Goffeau A."/>
            <person name="Barbe V."/>
            <person name="Baret P."/>
            <person name="Baronian K."/>
            <person name="Beier S."/>
            <person name="Bleykasten C."/>
            <person name="Bode R."/>
            <person name="Casaregola S."/>
            <person name="Despons L."/>
            <person name="Fairhead C."/>
            <person name="Giersberg M."/>
            <person name="Gierski P."/>
            <person name="Hahnel U."/>
            <person name="Hartmann A."/>
            <person name="Jankowska D."/>
            <person name="Jubin C."/>
            <person name="Jung P."/>
            <person name="Lafontaine I."/>
            <person name="Leh-Louis V."/>
            <person name="Lemaire M."/>
            <person name="Marcet-Houben M."/>
            <person name="Mascher M."/>
            <person name="Morel G."/>
            <person name="Richard G.-F."/>
            <person name="Riechen J."/>
            <person name="Sacerdot C."/>
            <person name="Sarkar A."/>
            <person name="Savel G."/>
            <person name="Schacherer J."/>
            <person name="Sherman D."/>
            <person name="Straub M.-L."/>
            <person name="Stein N."/>
            <person name="Thierry A."/>
            <person name="Trautwein-Schult A."/>
            <person name="Westhof E."/>
            <person name="Worch S."/>
            <person name="Dujon B."/>
            <person name="Souciet J.-L."/>
            <person name="Wincker P."/>
            <person name="Scholz U."/>
            <person name="Neuveglise N."/>
        </authorList>
    </citation>
    <scope>NUCLEOTIDE SEQUENCE</scope>
    <source>
        <strain evidence="1">LS3</strain>
    </source>
</reference>
<accession>A0A060T4S3</accession>
<evidence type="ECO:0000313" key="1">
    <source>
        <dbReference type="EMBL" id="CDP36110.1"/>
    </source>
</evidence>
<proteinExistence type="predicted"/>
<reference evidence="1" key="1">
    <citation type="submission" date="2014-02" db="EMBL/GenBank/DDBJ databases">
        <authorList>
            <person name="Genoscope - CEA"/>
        </authorList>
    </citation>
    <scope>NUCLEOTIDE SEQUENCE</scope>
    <source>
        <strain evidence="1">LS3</strain>
    </source>
</reference>
<dbReference type="EMBL" id="HG937692">
    <property type="protein sequence ID" value="CDP36110.1"/>
    <property type="molecule type" value="Genomic_DNA"/>
</dbReference>
<dbReference type="AlphaFoldDB" id="A0A060T4S3"/>
<protein>
    <submittedName>
        <fullName evidence="1">ARAD1B05522p</fullName>
    </submittedName>
</protein>